<evidence type="ECO:0000256" key="5">
    <source>
        <dbReference type="ARBA" id="ARBA00022553"/>
    </source>
</evidence>
<keyword evidence="21" id="KW-1185">Reference proteome</keyword>
<dbReference type="AlphaFoldDB" id="A0A4X2K5H7"/>
<proteinExistence type="inferred from homology"/>
<evidence type="ECO:0000256" key="14">
    <source>
        <dbReference type="ARBA" id="ARBA00023310"/>
    </source>
</evidence>
<name>A0A4X2K5H7_VOMUR</name>
<keyword evidence="7" id="KW-0375">Hydrogen ion transport</keyword>
<evidence type="ECO:0000256" key="9">
    <source>
        <dbReference type="ARBA" id="ARBA00022989"/>
    </source>
</evidence>
<evidence type="ECO:0000256" key="17">
    <source>
        <dbReference type="ARBA" id="ARBA00064647"/>
    </source>
</evidence>
<keyword evidence="13 19" id="KW-0472">Membrane</keyword>
<evidence type="ECO:0000256" key="11">
    <source>
        <dbReference type="ARBA" id="ARBA00023065"/>
    </source>
</evidence>
<dbReference type="GeneTree" id="ENSGT00510000046986"/>
<dbReference type="GO" id="GO:0005743">
    <property type="term" value="C:mitochondrial inner membrane"/>
    <property type="evidence" value="ECO:0007669"/>
    <property type="project" value="UniProtKB-SubCell"/>
</dbReference>
<keyword evidence="6 19" id="KW-0812">Transmembrane</keyword>
<comment type="function">
    <text evidence="16">Subunit f, of the mitochondrial membrane ATP synthase complex (F(1)F(0) ATP synthase or Complex V) that produces ATP from ADP in the presence of a proton gradient across the membrane which is generated by electron transport complexes of the respiratory chain. ATP synthase complex consist of a soluble F(1) head domain - the catalytic core - and a membrane F(1) domain - the membrane proton channel. These two domains are linked by a central stalk rotating inside the F(1) region and a stationary peripheral stalk. During catalysis, ATP synthesis in the catalytic domain of F(1) is coupled via a rotary mechanism of the central stalk subunits to proton translocation. In vivo, can only synthesize ATP although its ATP hydrolase activity can be activated artificially in vitro. Part of the complex F(0) domain.</text>
</comment>
<reference evidence="20" key="3">
    <citation type="submission" date="2025-09" db="UniProtKB">
        <authorList>
            <consortium name="Ensembl"/>
        </authorList>
    </citation>
    <scope>IDENTIFICATION</scope>
</reference>
<keyword evidence="4" id="KW-0138">CF(0)</keyword>
<evidence type="ECO:0000256" key="4">
    <source>
        <dbReference type="ARBA" id="ARBA00022547"/>
    </source>
</evidence>
<evidence type="ECO:0000256" key="13">
    <source>
        <dbReference type="ARBA" id="ARBA00023136"/>
    </source>
</evidence>
<organism evidence="20 21">
    <name type="scientific">Vombatus ursinus</name>
    <name type="common">Common wombat</name>
    <dbReference type="NCBI Taxonomy" id="29139"/>
    <lineage>
        <taxon>Eukaryota</taxon>
        <taxon>Metazoa</taxon>
        <taxon>Chordata</taxon>
        <taxon>Craniata</taxon>
        <taxon>Vertebrata</taxon>
        <taxon>Euteleostomi</taxon>
        <taxon>Mammalia</taxon>
        <taxon>Metatheria</taxon>
        <taxon>Diprotodontia</taxon>
        <taxon>Vombatidae</taxon>
        <taxon>Vombatus</taxon>
    </lineage>
</organism>
<dbReference type="PANTHER" id="PTHR13080">
    <property type="entry name" value="ATP SYNTHASE F CHAIN, MITOCHONDRIAL-RELATED"/>
    <property type="match status" value="1"/>
</dbReference>
<reference evidence="20" key="2">
    <citation type="submission" date="2025-08" db="UniProtKB">
        <authorList>
            <consortium name="Ensembl"/>
        </authorList>
    </citation>
    <scope>IDENTIFICATION</scope>
</reference>
<dbReference type="GO" id="GO:0042776">
    <property type="term" value="P:proton motive force-driven mitochondrial ATP synthesis"/>
    <property type="evidence" value="ECO:0007669"/>
    <property type="project" value="TreeGrafter"/>
</dbReference>
<evidence type="ECO:0000256" key="8">
    <source>
        <dbReference type="ARBA" id="ARBA00022792"/>
    </source>
</evidence>
<dbReference type="Proteomes" id="UP000314987">
    <property type="component" value="Unassembled WGS sequence"/>
</dbReference>
<dbReference type="InterPro" id="IPR019344">
    <property type="entry name" value="F1F0-ATPsyn_F_prd"/>
</dbReference>
<evidence type="ECO:0000256" key="7">
    <source>
        <dbReference type="ARBA" id="ARBA00022781"/>
    </source>
</evidence>
<evidence type="ECO:0000256" key="18">
    <source>
        <dbReference type="ARBA" id="ARBA00070733"/>
    </source>
</evidence>
<reference evidence="21" key="1">
    <citation type="submission" date="2018-12" db="EMBL/GenBank/DDBJ databases">
        <authorList>
            <person name="Yazar S."/>
        </authorList>
    </citation>
    <scope>NUCLEOTIDE SEQUENCE [LARGE SCALE GENOMIC DNA]</scope>
</reference>
<dbReference type="OMA" id="YKELKCE"/>
<keyword evidence="3" id="KW-0813">Transport</keyword>
<comment type="subunit">
    <text evidence="17">Component of the ATP synthase complex composed at least of ATP5F1A/subunit alpha, ATP5F1B/subunit beta, ATP5MC1/subunit c (homooctomer), MT-ATP6/subunit a, MT-ATP8/subunit 8, ATP5ME/subunit e, ATP5MF/subunit f, ATP5MG/subunit g, ATP5MK/subunit k, ATP5MJ/subunit j, ATP5F1C/subunit gamma, ATP5F1D/subunit delta, ATP5F1E/subunit epsilon, ATP5PF/subunit F6, ATP5PB/subunit b, ATP5PD/subunit d, ATP5PO/subunit OSCP. ATP synthase complex consists of a soluble F(1) head domain (subunits alpha(3) and beta(3)) - the catalytic core - and a membrane F(0) domain - the membrane proton channel (subunits c, a, 8, e, f, g, k and j). These two domains are linked by a central stalk (subunits gamma, delta, and epsilon) rotating inside the F1 region and a stationary peripheral stalk (subunits F6, b, d, and OSCP).</text>
</comment>
<comment type="subcellular location">
    <subcellularLocation>
        <location evidence="1">Mitochondrion inner membrane</location>
        <topology evidence="1">Single-pass membrane protein</topology>
    </subcellularLocation>
</comment>
<keyword evidence="9 19" id="KW-1133">Transmembrane helix</keyword>
<evidence type="ECO:0000313" key="21">
    <source>
        <dbReference type="Proteomes" id="UP000314987"/>
    </source>
</evidence>
<dbReference type="PANTHER" id="PTHR13080:SF16">
    <property type="entry name" value="ATP SYNTHASE SUBUNIT F, MITOCHONDRIAL"/>
    <property type="match status" value="1"/>
</dbReference>
<evidence type="ECO:0000256" key="10">
    <source>
        <dbReference type="ARBA" id="ARBA00022990"/>
    </source>
</evidence>
<keyword evidence="12" id="KW-0496">Mitochondrion</keyword>
<protein>
    <recommendedName>
        <fullName evidence="18">ATP synthase F(0) complex subunit f, mitochondrial</fullName>
    </recommendedName>
    <alternativeName>
        <fullName evidence="15">ATP synthase membrane subunit f</fullName>
    </alternativeName>
</protein>
<accession>A0A4X2K5H7</accession>
<dbReference type="Ensembl" id="ENSVURT00010006028.1">
    <property type="protein sequence ID" value="ENSVURP00010005321.1"/>
    <property type="gene ID" value="ENSVURG00010004180.1"/>
</dbReference>
<evidence type="ECO:0000256" key="6">
    <source>
        <dbReference type="ARBA" id="ARBA00022692"/>
    </source>
</evidence>
<evidence type="ECO:0000313" key="20">
    <source>
        <dbReference type="Ensembl" id="ENSVURP00010005321.1"/>
    </source>
</evidence>
<dbReference type="GO" id="GO:0045259">
    <property type="term" value="C:proton-transporting ATP synthase complex"/>
    <property type="evidence" value="ECO:0007669"/>
    <property type="project" value="UniProtKB-KW"/>
</dbReference>
<evidence type="ECO:0000256" key="12">
    <source>
        <dbReference type="ARBA" id="ARBA00023128"/>
    </source>
</evidence>
<feature type="transmembrane region" description="Helical" evidence="19">
    <location>
        <begin position="33"/>
        <end position="50"/>
    </location>
</feature>
<keyword evidence="5" id="KW-0597">Phosphoprotein</keyword>
<evidence type="ECO:0000256" key="2">
    <source>
        <dbReference type="ARBA" id="ARBA00005895"/>
    </source>
</evidence>
<evidence type="ECO:0000256" key="16">
    <source>
        <dbReference type="ARBA" id="ARBA00054012"/>
    </source>
</evidence>
<dbReference type="GO" id="GO:0046933">
    <property type="term" value="F:proton-transporting ATP synthase activity, rotational mechanism"/>
    <property type="evidence" value="ECO:0007669"/>
    <property type="project" value="TreeGrafter"/>
</dbReference>
<evidence type="ECO:0000256" key="15">
    <source>
        <dbReference type="ARBA" id="ARBA00032201"/>
    </source>
</evidence>
<evidence type="ECO:0000256" key="19">
    <source>
        <dbReference type="SAM" id="Phobius"/>
    </source>
</evidence>
<comment type="similarity">
    <text evidence="2">Belongs to the ATPase F chain family.</text>
</comment>
<evidence type="ECO:0000256" key="1">
    <source>
        <dbReference type="ARBA" id="ARBA00004434"/>
    </source>
</evidence>
<dbReference type="STRING" id="29139.ENSVURP00010005321"/>
<keyword evidence="8" id="KW-0999">Mitochondrion inner membrane</keyword>
<feature type="transmembrane region" description="Helical" evidence="19">
    <location>
        <begin position="62"/>
        <end position="80"/>
    </location>
</feature>
<keyword evidence="10" id="KW-0007">Acetylation</keyword>
<sequence length="92" mass="10732">MASNTPLSVKLNNLTSWISNWSIYQSGKMKQDIFPSVIVEAFQIGYYMYYRKYIDGKKGGTGGVSMILITYVLLNYYATYKELKCEQRQKYQ</sequence>
<keyword evidence="11" id="KW-0406">Ion transport</keyword>
<evidence type="ECO:0000256" key="3">
    <source>
        <dbReference type="ARBA" id="ARBA00022448"/>
    </source>
</evidence>
<keyword evidence="14" id="KW-0066">ATP synthesis</keyword>